<feature type="region of interest" description="Disordered" evidence="1">
    <location>
        <begin position="85"/>
        <end position="119"/>
    </location>
</feature>
<dbReference type="STRING" id="588581.Cpap_3622"/>
<keyword evidence="2" id="KW-0732">Signal</keyword>
<proteinExistence type="predicted"/>
<dbReference type="Proteomes" id="UP000003860">
    <property type="component" value="Unassembled WGS sequence"/>
</dbReference>
<evidence type="ECO:0000259" key="3">
    <source>
        <dbReference type="Pfam" id="PF00188"/>
    </source>
</evidence>
<feature type="compositionally biased region" description="Polar residues" evidence="1">
    <location>
        <begin position="97"/>
        <end position="119"/>
    </location>
</feature>
<name>F1T9K8_9FIRM</name>
<dbReference type="NCBIfam" id="TIGR02909">
    <property type="entry name" value="spore_YkwD"/>
    <property type="match status" value="1"/>
</dbReference>
<evidence type="ECO:0000313" key="4">
    <source>
        <dbReference type="EMBL" id="EGD49190.1"/>
    </source>
</evidence>
<dbReference type="RefSeq" id="WP_004617392.1">
    <property type="nucleotide sequence ID" value="NZ_ACXX02000002.1"/>
</dbReference>
<keyword evidence="5" id="KW-1185">Reference proteome</keyword>
<evidence type="ECO:0000256" key="1">
    <source>
        <dbReference type="SAM" id="MobiDB-lite"/>
    </source>
</evidence>
<organism evidence="4 5">
    <name type="scientific">Ruminiclostridium papyrosolvens DSM 2782</name>
    <dbReference type="NCBI Taxonomy" id="588581"/>
    <lineage>
        <taxon>Bacteria</taxon>
        <taxon>Bacillati</taxon>
        <taxon>Bacillota</taxon>
        <taxon>Clostridia</taxon>
        <taxon>Eubacteriales</taxon>
        <taxon>Oscillospiraceae</taxon>
        <taxon>Ruminiclostridium</taxon>
    </lineage>
</organism>
<dbReference type="Gene3D" id="3.40.33.10">
    <property type="entry name" value="CAP"/>
    <property type="match status" value="1"/>
</dbReference>
<dbReference type="PANTHER" id="PTHR31157:SF1">
    <property type="entry name" value="SCP DOMAIN-CONTAINING PROTEIN"/>
    <property type="match status" value="1"/>
</dbReference>
<dbReference type="EMBL" id="ACXX02000002">
    <property type="protein sequence ID" value="EGD49190.1"/>
    <property type="molecule type" value="Genomic_DNA"/>
</dbReference>
<dbReference type="SUPFAM" id="SSF55797">
    <property type="entry name" value="PR-1-like"/>
    <property type="match status" value="1"/>
</dbReference>
<dbReference type="PANTHER" id="PTHR31157">
    <property type="entry name" value="SCP DOMAIN-CONTAINING PROTEIN"/>
    <property type="match status" value="1"/>
</dbReference>
<comment type="caution">
    <text evidence="4">The sequence shown here is derived from an EMBL/GenBank/DDBJ whole genome shotgun (WGS) entry which is preliminary data.</text>
</comment>
<feature type="domain" description="SCP" evidence="3">
    <location>
        <begin position="204"/>
        <end position="320"/>
    </location>
</feature>
<accession>F1T9K8</accession>
<dbReference type="AlphaFoldDB" id="F1T9K8"/>
<dbReference type="InterPro" id="IPR014258">
    <property type="entry name" value="CAP_domain_YkwD-like"/>
</dbReference>
<protein>
    <submittedName>
        <fullName evidence="4">SCP-like extracellular</fullName>
    </submittedName>
</protein>
<dbReference type="CDD" id="cd05379">
    <property type="entry name" value="CAP_bacterial"/>
    <property type="match status" value="1"/>
</dbReference>
<feature type="signal peptide" evidence="2">
    <location>
        <begin position="1"/>
        <end position="23"/>
    </location>
</feature>
<dbReference type="PROSITE" id="PS51257">
    <property type="entry name" value="PROKAR_LIPOPROTEIN"/>
    <property type="match status" value="1"/>
</dbReference>
<dbReference type="InterPro" id="IPR035940">
    <property type="entry name" value="CAP_sf"/>
</dbReference>
<reference evidence="4" key="1">
    <citation type="submission" date="2009-07" db="EMBL/GenBank/DDBJ databases">
        <authorList>
            <consortium name="US DOE Joint Genome Institute (JGI-PGF)"/>
            <person name="Lucas S."/>
            <person name="Copeland A."/>
            <person name="Lapidus A."/>
            <person name="Glavina del Rio T."/>
            <person name="Tice H."/>
            <person name="Bruce D."/>
            <person name="Goodwin L."/>
            <person name="Pitluck S."/>
            <person name="Larimer F."/>
            <person name="Land M.L."/>
            <person name="Mouttaki H."/>
            <person name="He Z."/>
            <person name="Zhou J."/>
            <person name="Hemme C.L."/>
        </authorList>
    </citation>
    <scope>NUCLEOTIDE SEQUENCE</scope>
    <source>
        <strain evidence="4">DSM 2782</strain>
    </source>
</reference>
<feature type="chain" id="PRO_5038585976" evidence="2">
    <location>
        <begin position="24"/>
        <end position="322"/>
    </location>
</feature>
<gene>
    <name evidence="4" type="ORF">Cpap_3622</name>
</gene>
<evidence type="ECO:0000313" key="5">
    <source>
        <dbReference type="Proteomes" id="UP000003860"/>
    </source>
</evidence>
<feature type="compositionally biased region" description="Low complexity" evidence="1">
    <location>
        <begin position="85"/>
        <end position="96"/>
    </location>
</feature>
<dbReference type="InterPro" id="IPR014044">
    <property type="entry name" value="CAP_dom"/>
</dbReference>
<reference evidence="4" key="2">
    <citation type="submission" date="2011-01" db="EMBL/GenBank/DDBJ databases">
        <title>The Non-contiguous Finished genome of Clostridium papyrosolvens.</title>
        <authorList>
            <person name="Lucas S."/>
            <person name="Copeland A."/>
            <person name="Lapidus A."/>
            <person name="Cheng J.-F."/>
            <person name="Goodwin L."/>
            <person name="Pitluck S."/>
            <person name="Misra M."/>
            <person name="Chertkov O."/>
            <person name="Detter J.C."/>
            <person name="Han C."/>
            <person name="Tapia R."/>
            <person name="Land M."/>
            <person name="Hauser L."/>
            <person name="Kyrpides N."/>
            <person name="Ivanova N."/>
            <person name="Pagani I."/>
            <person name="Mouttaki H."/>
            <person name="He Z."/>
            <person name="Zhou J."/>
            <person name="Hemme C.L."/>
            <person name="Woyke T."/>
        </authorList>
    </citation>
    <scope>NUCLEOTIDE SEQUENCE [LARGE SCALE GENOMIC DNA]</scope>
    <source>
        <strain evidence="4">DSM 2782</strain>
    </source>
</reference>
<feature type="region of interest" description="Disordered" evidence="1">
    <location>
        <begin position="167"/>
        <end position="191"/>
    </location>
</feature>
<dbReference type="eggNOG" id="COG2340">
    <property type="taxonomic scope" value="Bacteria"/>
</dbReference>
<sequence length="322" mass="34153">MNKKSSIVISSVAACAIFASAFAFNGFAIGKTKAESIAAQDKTNISQSTKAPSNALESIISKVSQNTAQSKNDSNTAAVNKSAVNNVNANTSKSTNCPTKNNVDTTTAPNNYNQPTTATNNNIESADIMDKLQTIAYTKNCNNSTAKNTNYSDIQSALNSFLKSGSSAAKPAASKPSATKPAPQKPAATPAVSGDYAAFQKRVVELVNAERAKNGLKPLTMNAQVNKTATLKSQDMAKLGYFDHNSPTYGSPFDMMKKYGISYRTAGENIAMGQTTPEQVMKGWMNSPGHRANILKASFTQIGVGVAKNSSGRLYWTQQFIG</sequence>
<dbReference type="Pfam" id="PF00188">
    <property type="entry name" value="CAP"/>
    <property type="match status" value="1"/>
</dbReference>
<dbReference type="OrthoDB" id="9783944at2"/>
<evidence type="ECO:0000256" key="2">
    <source>
        <dbReference type="SAM" id="SignalP"/>
    </source>
</evidence>